<evidence type="ECO:0000313" key="1">
    <source>
        <dbReference type="EMBL" id="KAK7461597.1"/>
    </source>
</evidence>
<dbReference type="EMBL" id="JACVVK020000633">
    <property type="protein sequence ID" value="KAK7461597.1"/>
    <property type="molecule type" value="Genomic_DNA"/>
</dbReference>
<name>A0ABD0J598_9CAEN</name>
<dbReference type="AlphaFoldDB" id="A0ABD0J598"/>
<organism evidence="1 2">
    <name type="scientific">Batillaria attramentaria</name>
    <dbReference type="NCBI Taxonomy" id="370345"/>
    <lineage>
        <taxon>Eukaryota</taxon>
        <taxon>Metazoa</taxon>
        <taxon>Spiralia</taxon>
        <taxon>Lophotrochozoa</taxon>
        <taxon>Mollusca</taxon>
        <taxon>Gastropoda</taxon>
        <taxon>Caenogastropoda</taxon>
        <taxon>Sorbeoconcha</taxon>
        <taxon>Cerithioidea</taxon>
        <taxon>Batillariidae</taxon>
        <taxon>Batillaria</taxon>
    </lineage>
</organism>
<protein>
    <submittedName>
        <fullName evidence="1">Uncharacterized protein</fullName>
    </submittedName>
</protein>
<sequence>MLSASSQLALSPSGFSECPLRHAWPLSKVAQIKQGDASSCRVSHNLIRNGVSGGVGLVDPSVQPSPPALPNSESLLTCARHTLAGKEIEMLRTPSTAQNQYSSHASFWLRFVARSRTRQKARNPATLQLLGEGLASGLVVVKNATGKQHGGGVCLYVNPRWCNTVTVRDTLCTPDIELLTVSLRPFYIPREFPQLFFTLVYVHPRANAARAI</sequence>
<gene>
    <name evidence="1" type="ORF">BaRGS_00038641</name>
</gene>
<evidence type="ECO:0000313" key="2">
    <source>
        <dbReference type="Proteomes" id="UP001519460"/>
    </source>
</evidence>
<proteinExistence type="predicted"/>
<dbReference type="Proteomes" id="UP001519460">
    <property type="component" value="Unassembled WGS sequence"/>
</dbReference>
<comment type="caution">
    <text evidence="1">The sequence shown here is derived from an EMBL/GenBank/DDBJ whole genome shotgun (WGS) entry which is preliminary data.</text>
</comment>
<keyword evidence="2" id="KW-1185">Reference proteome</keyword>
<accession>A0ABD0J598</accession>
<feature type="non-terminal residue" evidence="1">
    <location>
        <position position="212"/>
    </location>
</feature>
<reference evidence="1 2" key="1">
    <citation type="journal article" date="2023" name="Sci. Data">
        <title>Genome assembly of the Korean intertidal mud-creeper Batillaria attramentaria.</title>
        <authorList>
            <person name="Patra A.K."/>
            <person name="Ho P.T."/>
            <person name="Jun S."/>
            <person name="Lee S.J."/>
            <person name="Kim Y."/>
            <person name="Won Y.J."/>
        </authorList>
    </citation>
    <scope>NUCLEOTIDE SEQUENCE [LARGE SCALE GENOMIC DNA]</scope>
    <source>
        <strain evidence="1">Wonlab-2016</strain>
    </source>
</reference>